<evidence type="ECO:0000313" key="4">
    <source>
        <dbReference type="Proteomes" id="UP000008068"/>
    </source>
</evidence>
<evidence type="ECO:0000313" key="3">
    <source>
        <dbReference type="EMBL" id="EGT45311.1"/>
    </source>
</evidence>
<dbReference type="PANTHER" id="PTHR47022:SF1">
    <property type="entry name" value="BTB AND MATH DOMAIN-CONTAINING PROTEIN 36-RELATED"/>
    <property type="match status" value="1"/>
</dbReference>
<gene>
    <name evidence="3" type="ORF">CAEBREN_20376</name>
</gene>
<feature type="region of interest" description="Disordered" evidence="1">
    <location>
        <begin position="325"/>
        <end position="345"/>
    </location>
</feature>
<dbReference type="InterPro" id="IPR011333">
    <property type="entry name" value="SKP1/BTB/POZ_sf"/>
</dbReference>
<keyword evidence="4" id="KW-1185">Reference proteome</keyword>
<proteinExistence type="predicted"/>
<dbReference type="InterPro" id="IPR008974">
    <property type="entry name" value="TRAF-like"/>
</dbReference>
<dbReference type="CDD" id="cd18186">
    <property type="entry name" value="BTB_POZ_ZBTB_KLHL-like"/>
    <property type="match status" value="1"/>
</dbReference>
<feature type="domain" description="BTB" evidence="2">
    <location>
        <begin position="157"/>
        <end position="224"/>
    </location>
</feature>
<dbReference type="CDD" id="cd00121">
    <property type="entry name" value="MATH"/>
    <property type="match status" value="1"/>
</dbReference>
<dbReference type="STRING" id="135651.G0MVZ8"/>
<reference evidence="4" key="1">
    <citation type="submission" date="2011-07" db="EMBL/GenBank/DDBJ databases">
        <authorList>
            <consortium name="Caenorhabditis brenneri Sequencing and Analysis Consortium"/>
            <person name="Wilson R.K."/>
        </authorList>
    </citation>
    <scope>NUCLEOTIDE SEQUENCE [LARGE SCALE GENOMIC DNA]</scope>
    <source>
        <strain evidence="4">PB2801</strain>
    </source>
</reference>
<dbReference type="SMART" id="SM00225">
    <property type="entry name" value="BTB"/>
    <property type="match status" value="1"/>
</dbReference>
<dbReference type="Gene3D" id="3.30.710.10">
    <property type="entry name" value="Potassium Channel Kv1.1, Chain A"/>
    <property type="match status" value="1"/>
</dbReference>
<dbReference type="OrthoDB" id="5813110at2759"/>
<dbReference type="SUPFAM" id="SSF54695">
    <property type="entry name" value="POZ domain"/>
    <property type="match status" value="1"/>
</dbReference>
<evidence type="ECO:0000256" key="1">
    <source>
        <dbReference type="SAM" id="MobiDB-lite"/>
    </source>
</evidence>
<dbReference type="OMA" id="WACDANV"/>
<dbReference type="InParanoid" id="G0MVZ8"/>
<organism evidence="4">
    <name type="scientific">Caenorhabditis brenneri</name>
    <name type="common">Nematode worm</name>
    <dbReference type="NCBI Taxonomy" id="135651"/>
    <lineage>
        <taxon>Eukaryota</taxon>
        <taxon>Metazoa</taxon>
        <taxon>Ecdysozoa</taxon>
        <taxon>Nematoda</taxon>
        <taxon>Chromadorea</taxon>
        <taxon>Rhabditida</taxon>
        <taxon>Rhabditina</taxon>
        <taxon>Rhabditomorpha</taxon>
        <taxon>Rhabditoidea</taxon>
        <taxon>Rhabditidae</taxon>
        <taxon>Peloderinae</taxon>
        <taxon>Caenorhabditis</taxon>
    </lineage>
</organism>
<dbReference type="InterPro" id="IPR000210">
    <property type="entry name" value="BTB/POZ_dom"/>
</dbReference>
<dbReference type="InterPro" id="IPR002083">
    <property type="entry name" value="MATH/TRAF_dom"/>
</dbReference>
<dbReference type="HOGENOM" id="CLU_051249_0_0_1"/>
<protein>
    <recommendedName>
        <fullName evidence="2">BTB domain-containing protein</fullName>
    </recommendedName>
</protein>
<sequence length="345" mass="39819">MTVQLQGNEGFIRFDISNFETLDMVRMKYEPTIGANYWSLSAFSFNTKDAEKWLGIRLRCNPGFYSNLWACDANVRISLVNEVPEKTCTIEISQQFSHIASEIKIEQFKKFHHVLSRENGFCRDGKVAIEATIRVRNNYGSSMVVRETFSEPKEHITDVALIVEGKKVYVGKQSLAMHSKYFHTLFYSDFQEQGKQEIELDGVKYEEFIDLLNLIYPSTLIIDDDNVLHILKLADRFQVWFVVERCEKFLRSTKMPEVDKLIIAEQFNLAMVQYDALADLSTADSIAVLAVHPRFEEIGPQTMKLLFKKVCRMGFRHLFTANENEDESFGEPPAAPPIPQQQQQE</sequence>
<evidence type="ECO:0000259" key="2">
    <source>
        <dbReference type="PROSITE" id="PS50097"/>
    </source>
</evidence>
<dbReference type="Pfam" id="PF00651">
    <property type="entry name" value="BTB"/>
    <property type="match status" value="1"/>
</dbReference>
<dbReference type="SUPFAM" id="SSF49599">
    <property type="entry name" value="TRAF domain-like"/>
    <property type="match status" value="1"/>
</dbReference>
<dbReference type="Gene3D" id="2.60.210.10">
    <property type="entry name" value="Apoptosis, Tumor Necrosis Factor Receptor Associated Protein 2, Chain A"/>
    <property type="match status" value="1"/>
</dbReference>
<dbReference type="PROSITE" id="PS50097">
    <property type="entry name" value="BTB"/>
    <property type="match status" value="1"/>
</dbReference>
<dbReference type="PANTHER" id="PTHR47022">
    <property type="entry name" value="BTB AND MATH DOMAIN-CONTAINING PROTEIN 36-RELATED"/>
    <property type="match status" value="1"/>
</dbReference>
<accession>G0MVZ8</accession>
<dbReference type="Proteomes" id="UP000008068">
    <property type="component" value="Unassembled WGS sequence"/>
</dbReference>
<dbReference type="EMBL" id="GL379815">
    <property type="protein sequence ID" value="EGT45311.1"/>
    <property type="molecule type" value="Genomic_DNA"/>
</dbReference>
<name>G0MVZ8_CAEBE</name>
<dbReference type="eggNOG" id="ENOG502QSZD">
    <property type="taxonomic scope" value="Eukaryota"/>
</dbReference>
<dbReference type="AlphaFoldDB" id="G0MVZ8"/>